<evidence type="ECO:0000313" key="3">
    <source>
        <dbReference type="Proteomes" id="UP001470230"/>
    </source>
</evidence>
<comment type="caution">
    <text evidence="2">The sequence shown here is derived from an EMBL/GenBank/DDBJ whole genome shotgun (WGS) entry which is preliminary data.</text>
</comment>
<sequence>MQKQASRTQKKSTLLEESRDFIITLFLILFFMFATVRIVDYSICAIPELNFLSINHCKIIKNTNIIIPYLFEKFKKGSKTNTKKACACATIITGLLSMNFTSSIIGLFNLIKSYNKSYSDNDNYGCYRVKGRSFRYRL</sequence>
<keyword evidence="1" id="KW-0812">Transmembrane</keyword>
<feature type="transmembrane region" description="Helical" evidence="1">
    <location>
        <begin position="21"/>
        <end position="39"/>
    </location>
</feature>
<dbReference type="Proteomes" id="UP001470230">
    <property type="component" value="Unassembled WGS sequence"/>
</dbReference>
<keyword evidence="1" id="KW-1133">Transmembrane helix</keyword>
<gene>
    <name evidence="2" type="ORF">M9Y10_002218</name>
</gene>
<evidence type="ECO:0000256" key="1">
    <source>
        <dbReference type="SAM" id="Phobius"/>
    </source>
</evidence>
<evidence type="ECO:0000313" key="2">
    <source>
        <dbReference type="EMBL" id="KAK8899895.1"/>
    </source>
</evidence>
<protein>
    <submittedName>
        <fullName evidence="2">Uncharacterized protein</fullName>
    </submittedName>
</protein>
<name>A0ABR2L964_9EUKA</name>
<organism evidence="2 3">
    <name type="scientific">Tritrichomonas musculus</name>
    <dbReference type="NCBI Taxonomy" id="1915356"/>
    <lineage>
        <taxon>Eukaryota</taxon>
        <taxon>Metamonada</taxon>
        <taxon>Parabasalia</taxon>
        <taxon>Tritrichomonadida</taxon>
        <taxon>Tritrichomonadidae</taxon>
        <taxon>Tritrichomonas</taxon>
    </lineage>
</organism>
<proteinExistence type="predicted"/>
<accession>A0ABR2L964</accession>
<keyword evidence="1" id="KW-0472">Membrane</keyword>
<dbReference type="EMBL" id="JAPFFF010000001">
    <property type="protein sequence ID" value="KAK8899895.1"/>
    <property type="molecule type" value="Genomic_DNA"/>
</dbReference>
<reference evidence="2 3" key="1">
    <citation type="submission" date="2024-04" db="EMBL/GenBank/DDBJ databases">
        <title>Tritrichomonas musculus Genome.</title>
        <authorList>
            <person name="Alves-Ferreira E."/>
            <person name="Grigg M."/>
            <person name="Lorenzi H."/>
            <person name="Galac M."/>
        </authorList>
    </citation>
    <scope>NUCLEOTIDE SEQUENCE [LARGE SCALE GENOMIC DNA]</scope>
    <source>
        <strain evidence="2 3">EAF2021</strain>
    </source>
</reference>
<keyword evidence="3" id="KW-1185">Reference proteome</keyword>